<evidence type="ECO:0000256" key="2">
    <source>
        <dbReference type="ARBA" id="ARBA00022729"/>
    </source>
</evidence>
<dbReference type="NCBIfam" id="NF037995">
    <property type="entry name" value="TRAP_S1"/>
    <property type="match status" value="1"/>
</dbReference>
<evidence type="ECO:0000256" key="1">
    <source>
        <dbReference type="ARBA" id="ARBA00004418"/>
    </source>
</evidence>
<evidence type="ECO:0000313" key="5">
    <source>
        <dbReference type="EMBL" id="MWB76532.1"/>
    </source>
</evidence>
<proteinExistence type="predicted"/>
<dbReference type="CDD" id="cd13666">
    <property type="entry name" value="PBP2_TRAP_DctP_like_1"/>
    <property type="match status" value="1"/>
</dbReference>
<dbReference type="InterPro" id="IPR038404">
    <property type="entry name" value="TRAP_DctP_sf"/>
</dbReference>
<keyword evidence="3" id="KW-0574">Periplasm</keyword>
<dbReference type="EMBL" id="WNXQ01000001">
    <property type="protein sequence ID" value="MWB76532.1"/>
    <property type="molecule type" value="Genomic_DNA"/>
</dbReference>
<protein>
    <submittedName>
        <fullName evidence="5">C4-dicarboxylate ABC transporter permease</fullName>
    </submittedName>
</protein>
<organism evidence="5 6">
    <name type="scientific">Pseudooceanicola pacificus</name>
    <dbReference type="NCBI Taxonomy" id="2676438"/>
    <lineage>
        <taxon>Bacteria</taxon>
        <taxon>Pseudomonadati</taxon>
        <taxon>Pseudomonadota</taxon>
        <taxon>Alphaproteobacteria</taxon>
        <taxon>Rhodobacterales</taxon>
        <taxon>Paracoccaceae</taxon>
        <taxon>Pseudooceanicola</taxon>
    </lineage>
</organism>
<keyword evidence="6" id="KW-1185">Reference proteome</keyword>
<reference evidence="5 6" key="1">
    <citation type="submission" date="2019-11" db="EMBL/GenBank/DDBJ databases">
        <title>Pseudooceanicola pacifica sp. nov., isolated from deep-sea sediment of the Pacific Ocean.</title>
        <authorList>
            <person name="Lyu L."/>
        </authorList>
    </citation>
    <scope>NUCLEOTIDE SEQUENCE [LARGE SCALE GENOMIC DNA]</scope>
    <source>
        <strain evidence="5 6">216_PA32_1</strain>
    </source>
</reference>
<dbReference type="InterPro" id="IPR018389">
    <property type="entry name" value="DctP_fam"/>
</dbReference>
<gene>
    <name evidence="5" type="ORF">GLS40_00685</name>
</gene>
<dbReference type="Pfam" id="PF03480">
    <property type="entry name" value="DctP"/>
    <property type="match status" value="1"/>
</dbReference>
<comment type="caution">
    <text evidence="5">The sequence shown here is derived from an EMBL/GenBank/DDBJ whole genome shotgun (WGS) entry which is preliminary data.</text>
</comment>
<evidence type="ECO:0000313" key="6">
    <source>
        <dbReference type="Proteomes" id="UP000443843"/>
    </source>
</evidence>
<dbReference type="Gene3D" id="3.40.190.170">
    <property type="entry name" value="Bacterial extracellular solute-binding protein, family 7"/>
    <property type="match status" value="1"/>
</dbReference>
<sequence>MNFLKPLRSGALAVSAAALLAGPIRAETIDVTVVAGHPPVFLWVKTLTDAFIPAVDAALEGTAYDIAWLEAYGGTLAKVGGELEAIEDGLAQVGIVSSLFEPSLLSLQNVTYVTPFGSDDVDIVFDTVDGMHDEIPDMRKLWADHDMEYLGGGFGLEDYLLMTKFPVKTLADLAGHKINAPGPAVNWLKDTGAVGVSGNLTTYYNDIQTGVAEGVIVFPTAAAAAKLQEVAPYVTRTGFGAQYAGAIVAKKSWFDEQPAEVQDALQVGVDAFAKAYREGLEQRVAGAFKAMEAGGATITVLPEEERLKWANAIPNVAMEWARDLDAKGLAGTEVVKTYMQKLKDAGVTVPRDWSAE</sequence>
<dbReference type="AlphaFoldDB" id="A0A844WA60"/>
<evidence type="ECO:0000256" key="4">
    <source>
        <dbReference type="SAM" id="SignalP"/>
    </source>
</evidence>
<feature type="signal peptide" evidence="4">
    <location>
        <begin position="1"/>
        <end position="26"/>
    </location>
</feature>
<dbReference type="RefSeq" id="WP_160380679.1">
    <property type="nucleotide sequence ID" value="NZ_WNXQ01000001.1"/>
</dbReference>
<dbReference type="GO" id="GO:0042597">
    <property type="term" value="C:periplasmic space"/>
    <property type="evidence" value="ECO:0007669"/>
    <property type="project" value="UniProtKB-SubCell"/>
</dbReference>
<dbReference type="GO" id="GO:0055085">
    <property type="term" value="P:transmembrane transport"/>
    <property type="evidence" value="ECO:0007669"/>
    <property type="project" value="InterPro"/>
</dbReference>
<feature type="chain" id="PRO_5032686569" evidence="4">
    <location>
        <begin position="27"/>
        <end position="356"/>
    </location>
</feature>
<dbReference type="Proteomes" id="UP000443843">
    <property type="component" value="Unassembled WGS sequence"/>
</dbReference>
<keyword evidence="2 4" id="KW-0732">Signal</keyword>
<accession>A0A844WA60</accession>
<comment type="subcellular location">
    <subcellularLocation>
        <location evidence="1">Periplasm</location>
    </subcellularLocation>
</comment>
<name>A0A844WA60_9RHOB</name>
<dbReference type="PANTHER" id="PTHR33376">
    <property type="match status" value="1"/>
</dbReference>
<evidence type="ECO:0000256" key="3">
    <source>
        <dbReference type="ARBA" id="ARBA00022764"/>
    </source>
</evidence>
<dbReference type="PANTHER" id="PTHR33376:SF15">
    <property type="entry name" value="BLL6794 PROTEIN"/>
    <property type="match status" value="1"/>
</dbReference>